<dbReference type="PRINTS" id="PR00081">
    <property type="entry name" value="GDHRDH"/>
</dbReference>
<dbReference type="GO" id="GO:0016491">
    <property type="term" value="F:oxidoreductase activity"/>
    <property type="evidence" value="ECO:0007669"/>
    <property type="project" value="UniProtKB-KW"/>
</dbReference>
<dbReference type="Pfam" id="PF00106">
    <property type="entry name" value="adh_short"/>
    <property type="match status" value="1"/>
</dbReference>
<reference evidence="3" key="1">
    <citation type="submission" date="2018-05" db="EMBL/GenBank/DDBJ databases">
        <title>Draft genome sequence of Stemphylium lycopersici strain CIDEFI 213.</title>
        <authorList>
            <person name="Medina R."/>
            <person name="Franco M.E.E."/>
            <person name="Lucentini C.G."/>
            <person name="Saparrat M.C.N."/>
            <person name="Balatti P.A."/>
        </authorList>
    </citation>
    <scope>NUCLEOTIDE SEQUENCE [LARGE SCALE GENOMIC DNA]</scope>
    <source>
        <strain evidence="3">CIDEFI 213</strain>
    </source>
</reference>
<proteinExistence type="predicted"/>
<organism evidence="2 3">
    <name type="scientific">Stemphylium lycopersici</name>
    <name type="common">Tomato gray leaf spot disease fungus</name>
    <name type="synonym">Thyrospora lycopersici</name>
    <dbReference type="NCBI Taxonomy" id="183478"/>
    <lineage>
        <taxon>Eukaryota</taxon>
        <taxon>Fungi</taxon>
        <taxon>Dikarya</taxon>
        <taxon>Ascomycota</taxon>
        <taxon>Pezizomycotina</taxon>
        <taxon>Dothideomycetes</taxon>
        <taxon>Pleosporomycetidae</taxon>
        <taxon>Pleosporales</taxon>
        <taxon>Pleosporineae</taxon>
        <taxon>Pleosporaceae</taxon>
        <taxon>Stemphylium</taxon>
    </lineage>
</organism>
<gene>
    <name evidence="2" type="ORF">DDE83_000833</name>
</gene>
<keyword evidence="1" id="KW-0560">Oxidoreductase</keyword>
<dbReference type="PANTHER" id="PTHR43157:SF31">
    <property type="entry name" value="PHOSPHATIDYLINOSITOL-GLYCAN BIOSYNTHESIS CLASS F PROTEIN"/>
    <property type="match status" value="1"/>
</dbReference>
<dbReference type="InterPro" id="IPR036291">
    <property type="entry name" value="NAD(P)-bd_dom_sf"/>
</dbReference>
<accession>A0A364NF24</accession>
<dbReference type="EMBL" id="QGDH01000008">
    <property type="protein sequence ID" value="RAR15817.1"/>
    <property type="molecule type" value="Genomic_DNA"/>
</dbReference>
<keyword evidence="3" id="KW-1185">Reference proteome</keyword>
<dbReference type="Gene3D" id="3.40.50.720">
    <property type="entry name" value="NAD(P)-binding Rossmann-like Domain"/>
    <property type="match status" value="1"/>
</dbReference>
<protein>
    <submittedName>
        <fullName evidence="2">NAD(P)-binding protein</fullName>
    </submittedName>
</protein>
<dbReference type="STRING" id="183478.A0A364NF24"/>
<comment type="caution">
    <text evidence="2">The sequence shown here is derived from an EMBL/GenBank/DDBJ whole genome shotgun (WGS) entry which is preliminary data.</text>
</comment>
<evidence type="ECO:0000256" key="1">
    <source>
        <dbReference type="ARBA" id="ARBA00023002"/>
    </source>
</evidence>
<evidence type="ECO:0000313" key="3">
    <source>
        <dbReference type="Proteomes" id="UP000249619"/>
    </source>
</evidence>
<dbReference type="InterPro" id="IPR002347">
    <property type="entry name" value="SDR_fam"/>
</dbReference>
<name>A0A364NF24_STELY</name>
<dbReference type="SUPFAM" id="SSF51735">
    <property type="entry name" value="NAD(P)-binding Rossmann-fold domains"/>
    <property type="match status" value="1"/>
</dbReference>
<dbReference type="Proteomes" id="UP000249619">
    <property type="component" value="Unassembled WGS sequence"/>
</dbReference>
<dbReference type="AlphaFoldDB" id="A0A364NF24"/>
<evidence type="ECO:0000313" key="2">
    <source>
        <dbReference type="EMBL" id="RAR15817.1"/>
    </source>
</evidence>
<dbReference type="PANTHER" id="PTHR43157">
    <property type="entry name" value="PHOSPHATIDYLINOSITOL-GLYCAN BIOSYNTHESIS CLASS F PROTEIN-RELATED"/>
    <property type="match status" value="1"/>
</dbReference>
<sequence>MPSGIGRFFYSQFFVTPPKPGGDLTGKTVIVTGSNVGLGKEAARHFAALNASTVILAVRSPEKGEAARKEIETSTSRDNVVKVMQLDMSSYTSVLDFASRASKELSRIDIAVLNAGVNRGVWEVFEQDESTITVNVVSTFLLAFALLPKLRETAQKFNTRPTLTVVSSEVHEWATFDERNAPEGEIFKRLNDKVIGGKEVSLNNRYQVSKLMEVLSIRAFCERNTVERVPVTVNAVNPGFCHSEFGREQPSILAFFRLLLARTTEVGSRTLVHAGMSGAESHGKYLSDAQITEPSAYVRSDEGKKDGERVWRELLGRLEEIHGGVTEGLLRSCSAITWAVIEIHHPTFHLKTARKALRPDEAKRRTGPPYFTNNLYPEHLAGDDRASKQAVGFLKRFSDDRVC</sequence>